<evidence type="ECO:0000256" key="10">
    <source>
        <dbReference type="ARBA" id="ARBA00023303"/>
    </source>
</evidence>
<feature type="region of interest" description="Disordered" evidence="12">
    <location>
        <begin position="1"/>
        <end position="47"/>
    </location>
</feature>
<protein>
    <recommendedName>
        <fullName evidence="16">ASIC5</fullName>
    </recommendedName>
</protein>
<evidence type="ECO:0008006" key="16">
    <source>
        <dbReference type="Google" id="ProtNLM"/>
    </source>
</evidence>
<sequence length="186" mass="21568">MYQRQNSRNNSGFLNKFWPGDPPPDYGHHLDRQDKEDEKSRESLDSTGKTKSFKRLLERFAEKTSMQGVAYINSAKVWYAKVIWTFLLVTCTAGMGLHLYYLINQFMQFPVQTKIELGFSNLIFPAVTICNVNPIRMSKLGMASQQIQSLVEQLEWSNLQSDETTTQVYIMMKNQGRYLTMDILCL</sequence>
<reference evidence="14 15" key="1">
    <citation type="submission" date="2020-06" db="EMBL/GenBank/DDBJ databases">
        <authorList>
            <person name="Li R."/>
            <person name="Bekaert M."/>
        </authorList>
    </citation>
    <scope>NUCLEOTIDE SEQUENCE [LARGE SCALE GENOMIC DNA]</scope>
    <source>
        <strain evidence="15">wild</strain>
    </source>
</reference>
<keyword evidence="7 11" id="KW-0406">Ion transport</keyword>
<proteinExistence type="inferred from homology"/>
<dbReference type="GO" id="GO:0005886">
    <property type="term" value="C:plasma membrane"/>
    <property type="evidence" value="ECO:0007669"/>
    <property type="project" value="TreeGrafter"/>
</dbReference>
<evidence type="ECO:0000256" key="6">
    <source>
        <dbReference type="ARBA" id="ARBA00023053"/>
    </source>
</evidence>
<dbReference type="AlphaFoldDB" id="A0A6J8C8V0"/>
<comment type="similarity">
    <text evidence="11">Belongs to the amiloride-sensitive sodium channel (TC 1.A.6) family.</text>
</comment>
<evidence type="ECO:0000256" key="1">
    <source>
        <dbReference type="ARBA" id="ARBA00004141"/>
    </source>
</evidence>
<evidence type="ECO:0000256" key="12">
    <source>
        <dbReference type="SAM" id="MobiDB-lite"/>
    </source>
</evidence>
<evidence type="ECO:0000256" key="11">
    <source>
        <dbReference type="RuleBase" id="RU000679"/>
    </source>
</evidence>
<evidence type="ECO:0000256" key="8">
    <source>
        <dbReference type="ARBA" id="ARBA00023136"/>
    </source>
</evidence>
<dbReference type="Proteomes" id="UP000507470">
    <property type="component" value="Unassembled WGS sequence"/>
</dbReference>
<evidence type="ECO:0000256" key="3">
    <source>
        <dbReference type="ARBA" id="ARBA00022461"/>
    </source>
</evidence>
<comment type="subcellular location">
    <subcellularLocation>
        <location evidence="1">Membrane</location>
        <topology evidence="1">Multi-pass membrane protein</topology>
    </subcellularLocation>
</comment>
<evidence type="ECO:0000256" key="4">
    <source>
        <dbReference type="ARBA" id="ARBA00022692"/>
    </source>
</evidence>
<organism evidence="14 15">
    <name type="scientific">Mytilus coruscus</name>
    <name type="common">Sea mussel</name>
    <dbReference type="NCBI Taxonomy" id="42192"/>
    <lineage>
        <taxon>Eukaryota</taxon>
        <taxon>Metazoa</taxon>
        <taxon>Spiralia</taxon>
        <taxon>Lophotrochozoa</taxon>
        <taxon>Mollusca</taxon>
        <taxon>Bivalvia</taxon>
        <taxon>Autobranchia</taxon>
        <taxon>Pteriomorphia</taxon>
        <taxon>Mytilida</taxon>
        <taxon>Mytiloidea</taxon>
        <taxon>Mytilidae</taxon>
        <taxon>Mytilinae</taxon>
        <taxon>Mytilus</taxon>
    </lineage>
</organism>
<dbReference type="Pfam" id="PF00858">
    <property type="entry name" value="ASC"/>
    <property type="match status" value="1"/>
</dbReference>
<dbReference type="GO" id="GO:0015280">
    <property type="term" value="F:ligand-gated sodium channel activity"/>
    <property type="evidence" value="ECO:0007669"/>
    <property type="project" value="TreeGrafter"/>
</dbReference>
<feature type="compositionally biased region" description="Polar residues" evidence="12">
    <location>
        <begin position="1"/>
        <end position="13"/>
    </location>
</feature>
<dbReference type="PANTHER" id="PTHR11690">
    <property type="entry name" value="AMILORIDE-SENSITIVE SODIUM CHANNEL-RELATED"/>
    <property type="match status" value="1"/>
</dbReference>
<keyword evidence="9 11" id="KW-0739">Sodium transport</keyword>
<keyword evidence="4 11" id="KW-0812">Transmembrane</keyword>
<evidence type="ECO:0000256" key="5">
    <source>
        <dbReference type="ARBA" id="ARBA00022989"/>
    </source>
</evidence>
<keyword evidence="2 11" id="KW-0813">Transport</keyword>
<evidence type="ECO:0000256" key="2">
    <source>
        <dbReference type="ARBA" id="ARBA00022448"/>
    </source>
</evidence>
<evidence type="ECO:0000256" key="7">
    <source>
        <dbReference type="ARBA" id="ARBA00023065"/>
    </source>
</evidence>
<keyword evidence="15" id="KW-1185">Reference proteome</keyword>
<feature type="compositionally biased region" description="Basic and acidic residues" evidence="12">
    <location>
        <begin position="26"/>
        <end position="44"/>
    </location>
</feature>
<keyword evidence="10 11" id="KW-0407">Ion channel</keyword>
<keyword evidence="6" id="KW-0915">Sodium</keyword>
<feature type="transmembrane region" description="Helical" evidence="13">
    <location>
        <begin position="82"/>
        <end position="103"/>
    </location>
</feature>
<dbReference type="OrthoDB" id="6238402at2759"/>
<gene>
    <name evidence="14" type="ORF">MCOR_27752</name>
</gene>
<evidence type="ECO:0000256" key="13">
    <source>
        <dbReference type="SAM" id="Phobius"/>
    </source>
</evidence>
<keyword evidence="5 13" id="KW-1133">Transmembrane helix</keyword>
<name>A0A6J8C8V0_MYTCO</name>
<evidence type="ECO:0000256" key="9">
    <source>
        <dbReference type="ARBA" id="ARBA00023201"/>
    </source>
</evidence>
<keyword evidence="3 11" id="KW-0894">Sodium channel</keyword>
<evidence type="ECO:0000313" key="15">
    <source>
        <dbReference type="Proteomes" id="UP000507470"/>
    </source>
</evidence>
<dbReference type="InterPro" id="IPR001873">
    <property type="entry name" value="ENaC"/>
</dbReference>
<dbReference type="EMBL" id="CACVKT020005076">
    <property type="protein sequence ID" value="CAC5392845.1"/>
    <property type="molecule type" value="Genomic_DNA"/>
</dbReference>
<keyword evidence="8 13" id="KW-0472">Membrane</keyword>
<accession>A0A6J8C8V0</accession>
<evidence type="ECO:0000313" key="14">
    <source>
        <dbReference type="EMBL" id="CAC5392845.1"/>
    </source>
</evidence>